<feature type="domain" description="DUF6697" evidence="1">
    <location>
        <begin position="8"/>
        <end position="93"/>
    </location>
</feature>
<evidence type="ECO:0000259" key="1">
    <source>
        <dbReference type="Pfam" id="PF20411"/>
    </source>
</evidence>
<organism evidence="2 3">
    <name type="scientific">Citrifermentans bremense</name>
    <dbReference type="NCBI Taxonomy" id="60035"/>
    <lineage>
        <taxon>Bacteria</taxon>
        <taxon>Pseudomonadati</taxon>
        <taxon>Thermodesulfobacteriota</taxon>
        <taxon>Desulfuromonadia</taxon>
        <taxon>Geobacterales</taxon>
        <taxon>Geobacteraceae</taxon>
        <taxon>Citrifermentans</taxon>
    </lineage>
</organism>
<evidence type="ECO:0000313" key="3">
    <source>
        <dbReference type="Proteomes" id="UP000515472"/>
    </source>
</evidence>
<accession>A0A6S6LZM2</accession>
<gene>
    <name evidence="2" type="ORF">GEOBRER4_12100</name>
</gene>
<reference evidence="2 3" key="1">
    <citation type="submission" date="2020-06" db="EMBL/GenBank/DDBJ databases">
        <title>Interaction of electrochemicaly active bacteria, Geobacter bremensis R4 on different carbon anode.</title>
        <authorList>
            <person name="Meng L."/>
            <person name="Yoshida N."/>
        </authorList>
    </citation>
    <scope>NUCLEOTIDE SEQUENCE [LARGE SCALE GENOMIC DNA]</scope>
    <source>
        <strain evidence="2 3">R4</strain>
    </source>
</reference>
<protein>
    <recommendedName>
        <fullName evidence="1">DUF6697 domain-containing protein</fullName>
    </recommendedName>
</protein>
<dbReference type="RefSeq" id="WP_185244662.1">
    <property type="nucleotide sequence ID" value="NZ_AP023213.1"/>
</dbReference>
<dbReference type="EMBL" id="AP023213">
    <property type="protein sequence ID" value="BCG46460.1"/>
    <property type="molecule type" value="Genomic_DNA"/>
</dbReference>
<evidence type="ECO:0000313" key="2">
    <source>
        <dbReference type="EMBL" id="BCG46460.1"/>
    </source>
</evidence>
<name>A0A6S6LZM2_9BACT</name>
<keyword evidence="3" id="KW-1185">Reference proteome</keyword>
<sequence length="121" mass="13306">MFKEGTKYTRAEINAVLGGSVQSYLPTKGGEVVAACLTDKYNPNAPKVILVGQGPIIESAGKMLGQQLSPIPIFMKRAVNAWEYVGRYKALRYLTIPREMEPYIRASGRSDVVGVLLMEQV</sequence>
<dbReference type="Pfam" id="PF20411">
    <property type="entry name" value="DUF6697"/>
    <property type="match status" value="1"/>
</dbReference>
<dbReference type="InterPro" id="IPR046520">
    <property type="entry name" value="DUF6697"/>
</dbReference>
<proteinExistence type="predicted"/>
<dbReference type="AlphaFoldDB" id="A0A6S6LZM2"/>
<dbReference type="Proteomes" id="UP000515472">
    <property type="component" value="Chromosome"/>
</dbReference>
<dbReference type="KEGG" id="gbn:GEOBRER4_12100"/>